<dbReference type="Gene3D" id="1.20.1280.50">
    <property type="match status" value="1"/>
</dbReference>
<proteinExistence type="predicted"/>
<dbReference type="EMBL" id="JACAZI010000018">
    <property type="protein sequence ID" value="KAF7341127.1"/>
    <property type="molecule type" value="Genomic_DNA"/>
</dbReference>
<gene>
    <name evidence="1" type="ORF">MVEN_01847100</name>
</gene>
<comment type="caution">
    <text evidence="1">The sequence shown here is derived from an EMBL/GenBank/DDBJ whole genome shotgun (WGS) entry which is preliminary data.</text>
</comment>
<sequence length="446" mass="50498">MKSSSLIFPEPPTPIRRLPPETLGEIFSLVVHTTFHFGDISEVIPPVTRNAPWLFTRVCRHWSAVALATPTLWSMIFVDLDRLGERGSVPLTNLCLQRSGNVPLTVKIFQERGTYDSHSVLDVALSASERWKTADLYIRFPLLHQITRIHGNLSTLTTVLISINMDSEEGFDEDFDELFWNVFADAPHLRSLQAICWDDSHFLRAPFSLPWCQLTRVSTTFASNTEALSVLRNLSEIIDCTFAFAKNEILPRNHSTIHLSSLRSLALQIENEVDDPPQLYQKHTSLLDFLETPFLQSLATHETADEEAVLGLITRSKCTSSLVSFRLYLSSIHHGTILHLVQKIPHLTLLEIGDFNGTLLPRSSVPVFVHAFANQWLGAAQNDVAQDTVPDHSRQILRVRIVDEQLEQQQAHGISLLLQTMQKDGLFITLSPFPPRPNIIFEDFHY</sequence>
<accession>A0A8H7CM91</accession>
<organism evidence="1 2">
    <name type="scientific">Mycena venus</name>
    <dbReference type="NCBI Taxonomy" id="2733690"/>
    <lineage>
        <taxon>Eukaryota</taxon>
        <taxon>Fungi</taxon>
        <taxon>Dikarya</taxon>
        <taxon>Basidiomycota</taxon>
        <taxon>Agaricomycotina</taxon>
        <taxon>Agaricomycetes</taxon>
        <taxon>Agaricomycetidae</taxon>
        <taxon>Agaricales</taxon>
        <taxon>Marasmiineae</taxon>
        <taxon>Mycenaceae</taxon>
        <taxon>Mycena</taxon>
    </lineage>
</organism>
<reference evidence="1" key="1">
    <citation type="submission" date="2020-05" db="EMBL/GenBank/DDBJ databases">
        <title>Mycena genomes resolve the evolution of fungal bioluminescence.</title>
        <authorList>
            <person name="Tsai I.J."/>
        </authorList>
    </citation>
    <scope>NUCLEOTIDE SEQUENCE</scope>
    <source>
        <strain evidence="1">CCC161011</strain>
    </source>
</reference>
<dbReference type="OrthoDB" id="3365698at2759"/>
<dbReference type="Proteomes" id="UP000620124">
    <property type="component" value="Unassembled WGS sequence"/>
</dbReference>
<protein>
    <submittedName>
        <fullName evidence="1">F-box domain-containing protein</fullName>
    </submittedName>
</protein>
<dbReference type="AlphaFoldDB" id="A0A8H7CM91"/>
<evidence type="ECO:0000313" key="2">
    <source>
        <dbReference type="Proteomes" id="UP000620124"/>
    </source>
</evidence>
<keyword evidence="2" id="KW-1185">Reference proteome</keyword>
<evidence type="ECO:0000313" key="1">
    <source>
        <dbReference type="EMBL" id="KAF7341127.1"/>
    </source>
</evidence>
<name>A0A8H7CM91_9AGAR</name>